<feature type="chain" id="PRO_5026893731" evidence="5">
    <location>
        <begin position="22"/>
        <end position="289"/>
    </location>
</feature>
<feature type="signal peptide" evidence="5">
    <location>
        <begin position="1"/>
        <end position="21"/>
    </location>
</feature>
<dbReference type="SUPFAM" id="SSF49265">
    <property type="entry name" value="Fibronectin type III"/>
    <property type="match status" value="2"/>
</dbReference>
<dbReference type="Gene3D" id="2.60.40.10">
    <property type="entry name" value="Immunoglobulins"/>
    <property type="match status" value="3"/>
</dbReference>
<keyword evidence="1 5" id="KW-0732">Signal</keyword>
<dbReference type="InterPro" id="IPR013783">
    <property type="entry name" value="Ig-like_fold"/>
</dbReference>
<protein>
    <submittedName>
        <fullName evidence="8">Interleukin-12 subunit beta-like</fullName>
    </submittedName>
</protein>
<keyword evidence="3" id="KW-0325">Glycoprotein</keyword>
<dbReference type="InterPro" id="IPR036116">
    <property type="entry name" value="FN3_sf"/>
</dbReference>
<dbReference type="SUPFAM" id="SSF48726">
    <property type="entry name" value="Immunoglobulin"/>
    <property type="match status" value="1"/>
</dbReference>
<evidence type="ECO:0000256" key="2">
    <source>
        <dbReference type="ARBA" id="ARBA00023157"/>
    </source>
</evidence>
<keyword evidence="4" id="KW-0393">Immunoglobulin domain</keyword>
<keyword evidence="2" id="KW-1015">Disulfide bond</keyword>
<sequence>MPLGKWAALVAMAVVMETTAAFPSSLLIKNEDDSITWSCSGSPGEQVEWKWNGNRLKDSGQELVINNLDIPYTGNYSCWAGPRLLQSFYVVMRMKHTYFFKTEGTKEEPAITCWAPSYNGTLNCSWNSQNAAIFLARLKHQDTEAELCSTEVALPGNSRVQVQLKNCSFCSYAEETPVTPLVLVLKGLSRDGGYSEVEKTFFLWDVVKPDAPAYLNITGRKVSWAPPASWDLPTTYFPLQYSLRLESASGRHENFLLELITEQKWHKAQIRCQDPLIQSSWSSWQEWKK</sequence>
<dbReference type="Pfam" id="PF10420">
    <property type="entry name" value="IL12p40_C"/>
    <property type="match status" value="1"/>
</dbReference>
<dbReference type="KEGG" id="nss:113417910"/>
<dbReference type="AlphaFoldDB" id="A0A6J1UN01"/>
<evidence type="ECO:0000256" key="4">
    <source>
        <dbReference type="ARBA" id="ARBA00023319"/>
    </source>
</evidence>
<evidence type="ECO:0000259" key="6">
    <source>
        <dbReference type="Pfam" id="PF10420"/>
    </source>
</evidence>
<evidence type="ECO:0000313" key="7">
    <source>
        <dbReference type="Proteomes" id="UP000504612"/>
    </source>
</evidence>
<dbReference type="InterPro" id="IPR036179">
    <property type="entry name" value="Ig-like_dom_sf"/>
</dbReference>
<proteinExistence type="predicted"/>
<keyword evidence="7" id="KW-1185">Reference proteome</keyword>
<organism evidence="7 8">
    <name type="scientific">Notechis scutatus</name>
    <name type="common">mainland tiger snake</name>
    <dbReference type="NCBI Taxonomy" id="8663"/>
    <lineage>
        <taxon>Eukaryota</taxon>
        <taxon>Metazoa</taxon>
        <taxon>Chordata</taxon>
        <taxon>Craniata</taxon>
        <taxon>Vertebrata</taxon>
        <taxon>Euteleostomi</taxon>
        <taxon>Lepidosauria</taxon>
        <taxon>Squamata</taxon>
        <taxon>Bifurcata</taxon>
        <taxon>Unidentata</taxon>
        <taxon>Episquamata</taxon>
        <taxon>Toxicofera</taxon>
        <taxon>Serpentes</taxon>
        <taxon>Colubroidea</taxon>
        <taxon>Elapidae</taxon>
        <taxon>Hydrophiinae</taxon>
        <taxon>Notechis</taxon>
    </lineage>
</organism>
<dbReference type="InterPro" id="IPR019482">
    <property type="entry name" value="IL-12_beta_cen-dom"/>
</dbReference>
<dbReference type="Proteomes" id="UP000504612">
    <property type="component" value="Unplaced"/>
</dbReference>
<evidence type="ECO:0000313" key="8">
    <source>
        <dbReference type="RefSeq" id="XP_026532312.1"/>
    </source>
</evidence>
<name>A0A6J1UN01_9SAUR</name>
<dbReference type="InterPro" id="IPR050676">
    <property type="entry name" value="IL-12"/>
</dbReference>
<dbReference type="GeneID" id="113417910"/>
<gene>
    <name evidence="8" type="primary">LOC113417910</name>
</gene>
<dbReference type="PANTHER" id="PTHR48485">
    <property type="entry name" value="INTERLEUKIN-12 SUBUNIT BETA-RELATED"/>
    <property type="match status" value="1"/>
</dbReference>
<reference evidence="8" key="1">
    <citation type="submission" date="2025-08" db="UniProtKB">
        <authorList>
            <consortium name="RefSeq"/>
        </authorList>
    </citation>
    <scope>IDENTIFICATION</scope>
</reference>
<evidence type="ECO:0000256" key="1">
    <source>
        <dbReference type="ARBA" id="ARBA00022729"/>
    </source>
</evidence>
<dbReference type="PANTHER" id="PTHR48485:SF3">
    <property type="entry name" value="INTERLEUKIN-12 SUBUNIT BETA"/>
    <property type="match status" value="1"/>
</dbReference>
<evidence type="ECO:0000256" key="3">
    <source>
        <dbReference type="ARBA" id="ARBA00023180"/>
    </source>
</evidence>
<dbReference type="RefSeq" id="XP_026532312.1">
    <property type="nucleotide sequence ID" value="XM_026676527.1"/>
</dbReference>
<evidence type="ECO:0000256" key="5">
    <source>
        <dbReference type="SAM" id="SignalP"/>
    </source>
</evidence>
<feature type="domain" description="Interleukin-12 beta central" evidence="6">
    <location>
        <begin position="111"/>
        <end position="177"/>
    </location>
</feature>
<accession>A0A6J1UN01</accession>